<dbReference type="GeneID" id="101850987"/>
<dbReference type="InterPro" id="IPR050606">
    <property type="entry name" value="Calponin-like"/>
</dbReference>
<dbReference type="InterPro" id="IPR001715">
    <property type="entry name" value="CH_dom"/>
</dbReference>
<feature type="compositionally biased region" description="Polar residues" evidence="3">
    <location>
        <begin position="328"/>
        <end position="337"/>
    </location>
</feature>
<gene>
    <name evidence="6" type="primary">LOC101850987</name>
</gene>
<comment type="similarity">
    <text evidence="1 2">Belongs to the calponin family.</text>
</comment>
<dbReference type="InterPro" id="IPR036872">
    <property type="entry name" value="CH_dom_sf"/>
</dbReference>
<dbReference type="SMART" id="SM00033">
    <property type="entry name" value="CH"/>
    <property type="match status" value="1"/>
</dbReference>
<dbReference type="InterPro" id="IPR003096">
    <property type="entry name" value="SM22_calponin"/>
</dbReference>
<feature type="region of interest" description="Disordered" evidence="3">
    <location>
        <begin position="328"/>
        <end position="347"/>
    </location>
</feature>
<reference evidence="6" key="1">
    <citation type="submission" date="2025-08" db="UniProtKB">
        <authorList>
            <consortium name="RefSeq"/>
        </authorList>
    </citation>
    <scope>IDENTIFICATION</scope>
</reference>
<dbReference type="PRINTS" id="PR00888">
    <property type="entry name" value="SM22CALPONIN"/>
</dbReference>
<dbReference type="Pfam" id="PF00307">
    <property type="entry name" value="CH"/>
    <property type="match status" value="1"/>
</dbReference>
<dbReference type="Gene3D" id="1.10.418.10">
    <property type="entry name" value="Calponin-like domain"/>
    <property type="match status" value="1"/>
</dbReference>
<evidence type="ECO:0000256" key="3">
    <source>
        <dbReference type="SAM" id="MobiDB-lite"/>
    </source>
</evidence>
<keyword evidence="5" id="KW-1185">Reference proteome</keyword>
<dbReference type="PROSITE" id="PS50021">
    <property type="entry name" value="CH"/>
    <property type="match status" value="1"/>
</dbReference>
<dbReference type="PANTHER" id="PTHR47385">
    <property type="entry name" value="CALPONIN"/>
    <property type="match status" value="1"/>
</dbReference>
<sequence>MNSMDWYKIKVSAKYDSGSELEVKNWILSLTGEDIGNGAMEVEKRLRNGQILVKLINAVYQGTPNRPPACNGIKLKGNTSALPFKQMENIEIFLKGAEAYGVPSNSLFPTADLFDGRNMAMVISTILQLGTEAQRHGFQGDTCGPKPSEKHIVEFTEEQLRAGQGIIGLQAGTNKLASQAGMKMGASRHIADIRADDMSKEGQCVIGLQAGSNKGASQSGMSMGAVRHIADIRADDASKEGQSVIGLQAGSNKGASQAGMSMGSVRHIADIRADKMDAGGAGIIGLQAGSNKGASQSGMSMGAVRHIADIKADDMSAASQATINLQSGTNRGANQAGMSYGGRRDIM</sequence>
<dbReference type="PROSITE" id="PS01052">
    <property type="entry name" value="CALPONIN_1"/>
    <property type="match status" value="4"/>
</dbReference>
<proteinExistence type="inferred from homology"/>
<name>A0ABM1A8Q6_APLCA</name>
<dbReference type="SUPFAM" id="SSF47576">
    <property type="entry name" value="Calponin-homology domain, CH-domain"/>
    <property type="match status" value="1"/>
</dbReference>
<evidence type="ECO:0000313" key="5">
    <source>
        <dbReference type="Proteomes" id="UP000694888"/>
    </source>
</evidence>
<evidence type="ECO:0000259" key="4">
    <source>
        <dbReference type="PROSITE" id="PS50021"/>
    </source>
</evidence>
<organism evidence="5 6">
    <name type="scientific">Aplysia californica</name>
    <name type="common">California sea hare</name>
    <dbReference type="NCBI Taxonomy" id="6500"/>
    <lineage>
        <taxon>Eukaryota</taxon>
        <taxon>Metazoa</taxon>
        <taxon>Spiralia</taxon>
        <taxon>Lophotrochozoa</taxon>
        <taxon>Mollusca</taxon>
        <taxon>Gastropoda</taxon>
        <taxon>Heterobranchia</taxon>
        <taxon>Euthyneura</taxon>
        <taxon>Tectipleura</taxon>
        <taxon>Aplysiida</taxon>
        <taxon>Aplysioidea</taxon>
        <taxon>Aplysiidae</taxon>
        <taxon>Aplysia</taxon>
    </lineage>
</organism>
<dbReference type="Pfam" id="PF00402">
    <property type="entry name" value="Calponin"/>
    <property type="match status" value="5"/>
</dbReference>
<dbReference type="Proteomes" id="UP000694888">
    <property type="component" value="Unplaced"/>
</dbReference>
<feature type="domain" description="Calponin-homology (CH)" evidence="4">
    <location>
        <begin position="17"/>
        <end position="134"/>
    </location>
</feature>
<dbReference type="InterPro" id="IPR000557">
    <property type="entry name" value="Calponin_repeat"/>
</dbReference>
<evidence type="ECO:0000313" key="6">
    <source>
        <dbReference type="RefSeq" id="XP_012942981.1"/>
    </source>
</evidence>
<dbReference type="PANTHER" id="PTHR47385:SF14">
    <property type="entry name" value="TRANSGELIN"/>
    <property type="match status" value="1"/>
</dbReference>
<accession>A0ABM1A8Q6</accession>
<dbReference type="RefSeq" id="XP_012942981.1">
    <property type="nucleotide sequence ID" value="XM_013087527.1"/>
</dbReference>
<evidence type="ECO:0000256" key="1">
    <source>
        <dbReference type="ARBA" id="ARBA00009631"/>
    </source>
</evidence>
<evidence type="ECO:0000256" key="2">
    <source>
        <dbReference type="RuleBase" id="RU361224"/>
    </source>
</evidence>
<dbReference type="PROSITE" id="PS51122">
    <property type="entry name" value="CALPONIN_2"/>
    <property type="match status" value="5"/>
</dbReference>
<protein>
    <recommendedName>
        <fullName evidence="2">Transgelin</fullName>
    </recommendedName>
</protein>